<evidence type="ECO:0000256" key="1">
    <source>
        <dbReference type="SAM" id="MobiDB-lite"/>
    </source>
</evidence>
<reference evidence="3 4" key="1">
    <citation type="submission" date="2019-07" db="EMBL/GenBank/DDBJ databases">
        <title>De Novo Assembly of kiwifruit Actinidia rufa.</title>
        <authorList>
            <person name="Sugita-Konishi S."/>
            <person name="Sato K."/>
            <person name="Mori E."/>
            <person name="Abe Y."/>
            <person name="Kisaki G."/>
            <person name="Hamano K."/>
            <person name="Suezawa K."/>
            <person name="Otani M."/>
            <person name="Fukuda T."/>
            <person name="Manabe T."/>
            <person name="Gomi K."/>
            <person name="Tabuchi M."/>
            <person name="Akimitsu K."/>
            <person name="Kataoka I."/>
        </authorList>
    </citation>
    <scope>NUCLEOTIDE SEQUENCE [LARGE SCALE GENOMIC DNA]</scope>
    <source>
        <strain evidence="4">cv. Fuchu</strain>
    </source>
</reference>
<dbReference type="InterPro" id="IPR023093">
    <property type="entry name" value="ScpA-like_C"/>
</dbReference>
<dbReference type="InterPro" id="IPR031737">
    <property type="entry name" value="CNDH2_C"/>
</dbReference>
<gene>
    <name evidence="3" type="ORF">Acr_20g0008380</name>
</gene>
<dbReference type="Proteomes" id="UP000585474">
    <property type="component" value="Unassembled WGS sequence"/>
</dbReference>
<dbReference type="AlphaFoldDB" id="A0A7J0GDY3"/>
<dbReference type="PANTHER" id="PTHR35488">
    <property type="entry name" value="OS05G0358900 PROTEIN-RELATED"/>
    <property type="match status" value="1"/>
</dbReference>
<evidence type="ECO:0000313" key="3">
    <source>
        <dbReference type="EMBL" id="GFZ09030.1"/>
    </source>
</evidence>
<evidence type="ECO:0000259" key="2">
    <source>
        <dbReference type="Pfam" id="PF16858"/>
    </source>
</evidence>
<dbReference type="EMBL" id="BJWL01000020">
    <property type="protein sequence ID" value="GFZ09030.1"/>
    <property type="molecule type" value="Genomic_DNA"/>
</dbReference>
<feature type="region of interest" description="Disordered" evidence="1">
    <location>
        <begin position="315"/>
        <end position="339"/>
    </location>
</feature>
<feature type="region of interest" description="Disordered" evidence="1">
    <location>
        <begin position="119"/>
        <end position="142"/>
    </location>
</feature>
<dbReference type="PANTHER" id="PTHR35488:SF2">
    <property type="entry name" value="OS05G0358900 PROTEIN"/>
    <property type="match status" value="1"/>
</dbReference>
<comment type="caution">
    <text evidence="3">The sequence shown here is derived from an EMBL/GenBank/DDBJ whole genome shotgun (WGS) entry which is preliminary data.</text>
</comment>
<sequence>MATKSPIFPMPEPQHFSDYGFDPQIDYFQVLEEARKHKRETASRSIDSLHFKLQKPISKDESKRIKKSKRRWWRKALLFLRRRWTRTDGDRDDDGAGVHRGRAYRGSISGPMYITECTSGSSTPYRTISRPTSGPLAGTLPPKRKREVEIPYISLRELNMESLDIISTPAIPIYLDSRAPFDIHEYGERVLEKLSLEGDSGNTTVSFAEVVRGQEKHDVARTFSSLLQLVNNGNVNLERGDTGSEPICYTAVSPFYVRLLSRDKGREEVQLRSLKKRVKSPLRKVCTKGEKNKSRREKSPAVSLSLKLGKVGTLRCTPEGKRRRKSRLVDPVDLHSSAG</sequence>
<dbReference type="OrthoDB" id="1913474at2759"/>
<dbReference type="Gene3D" id="1.10.10.580">
    <property type="entry name" value="Structural maintenance of chromosome 1. Chain E"/>
    <property type="match status" value="1"/>
</dbReference>
<feature type="domain" description="Condensin-2 complex subunit H2 C-terminal" evidence="2">
    <location>
        <begin position="176"/>
        <end position="268"/>
    </location>
</feature>
<protein>
    <recommendedName>
        <fullName evidence="2">Condensin-2 complex subunit H2 C-terminal domain-containing protein</fullName>
    </recommendedName>
</protein>
<organism evidence="3 4">
    <name type="scientific">Actinidia rufa</name>
    <dbReference type="NCBI Taxonomy" id="165716"/>
    <lineage>
        <taxon>Eukaryota</taxon>
        <taxon>Viridiplantae</taxon>
        <taxon>Streptophyta</taxon>
        <taxon>Embryophyta</taxon>
        <taxon>Tracheophyta</taxon>
        <taxon>Spermatophyta</taxon>
        <taxon>Magnoliopsida</taxon>
        <taxon>eudicotyledons</taxon>
        <taxon>Gunneridae</taxon>
        <taxon>Pentapetalae</taxon>
        <taxon>asterids</taxon>
        <taxon>Ericales</taxon>
        <taxon>Actinidiaceae</taxon>
        <taxon>Actinidia</taxon>
    </lineage>
</organism>
<keyword evidence="4" id="KW-1185">Reference proteome</keyword>
<proteinExistence type="predicted"/>
<dbReference type="Pfam" id="PF16858">
    <property type="entry name" value="CNDH2_C"/>
    <property type="match status" value="1"/>
</dbReference>
<name>A0A7J0GDY3_9ERIC</name>
<evidence type="ECO:0000313" key="4">
    <source>
        <dbReference type="Proteomes" id="UP000585474"/>
    </source>
</evidence>
<accession>A0A7J0GDY3</accession>
<feature type="compositionally biased region" description="Polar residues" evidence="1">
    <location>
        <begin position="119"/>
        <end position="132"/>
    </location>
</feature>